<dbReference type="InterPro" id="IPR002347">
    <property type="entry name" value="SDR_fam"/>
</dbReference>
<dbReference type="GO" id="GO:0032787">
    <property type="term" value="P:monocarboxylic acid metabolic process"/>
    <property type="evidence" value="ECO:0007669"/>
    <property type="project" value="UniProtKB-ARBA"/>
</dbReference>
<keyword evidence="4 9" id="KW-0560">Oxidoreductase</keyword>
<dbReference type="PANTHER" id="PTHR42879:SF2">
    <property type="entry name" value="3-OXOACYL-[ACYL-CARRIER-PROTEIN] REDUCTASE FABG"/>
    <property type="match status" value="1"/>
</dbReference>
<organism evidence="9 10">
    <name type="scientific">Rhodococcus opacus (strain B4)</name>
    <dbReference type="NCBI Taxonomy" id="632772"/>
    <lineage>
        <taxon>Bacteria</taxon>
        <taxon>Bacillati</taxon>
        <taxon>Actinomycetota</taxon>
        <taxon>Actinomycetes</taxon>
        <taxon>Mycobacteriales</taxon>
        <taxon>Nocardiaceae</taxon>
        <taxon>Rhodococcus</taxon>
    </lineage>
</organism>
<dbReference type="InterPro" id="IPR020904">
    <property type="entry name" value="Sc_DH/Rdtase_CS"/>
</dbReference>
<dbReference type="Proteomes" id="UP000002212">
    <property type="component" value="Chromosome"/>
</dbReference>
<name>C1AZB1_RHOOB</name>
<comment type="subcellular location">
    <subcellularLocation>
        <location evidence="1">Secreted</location>
        <location evidence="1">Cell wall</location>
    </subcellularLocation>
</comment>
<dbReference type="PROSITE" id="PS00061">
    <property type="entry name" value="ADH_SHORT"/>
    <property type="match status" value="1"/>
</dbReference>
<gene>
    <name evidence="9" type="ordered locus">ROP_17920</name>
</gene>
<evidence type="ECO:0000256" key="4">
    <source>
        <dbReference type="ARBA" id="ARBA00023002"/>
    </source>
</evidence>
<dbReference type="HOGENOM" id="CLU_010194_1_3_11"/>
<dbReference type="SUPFAM" id="SSF51735">
    <property type="entry name" value="NAD(P)-binding Rossmann-fold domains"/>
    <property type="match status" value="1"/>
</dbReference>
<comment type="similarity">
    <text evidence="2 7">Belongs to the short-chain dehydrogenases/reductases (SDR) family.</text>
</comment>
<keyword evidence="3" id="KW-0134">Cell wall</keyword>
<dbReference type="InterPro" id="IPR036291">
    <property type="entry name" value="NAD(P)-bd_dom_sf"/>
</dbReference>
<dbReference type="AlphaFoldDB" id="C1AZB1"/>
<dbReference type="PRINTS" id="PR00081">
    <property type="entry name" value="GDHRDH"/>
</dbReference>
<dbReference type="Gene3D" id="3.40.50.720">
    <property type="entry name" value="NAD(P)-binding Rossmann-like Domain"/>
    <property type="match status" value="1"/>
</dbReference>
<evidence type="ECO:0000256" key="6">
    <source>
        <dbReference type="ARBA" id="ARBA00047400"/>
    </source>
</evidence>
<dbReference type="FunFam" id="3.40.50.720:FF:000173">
    <property type="entry name" value="3-oxoacyl-[acyl-carrier protein] reductase"/>
    <property type="match status" value="1"/>
</dbReference>
<dbReference type="STRING" id="632772.ROP_17920"/>
<accession>C1AZB1</accession>
<evidence type="ECO:0000256" key="2">
    <source>
        <dbReference type="ARBA" id="ARBA00006484"/>
    </source>
</evidence>
<evidence type="ECO:0000256" key="3">
    <source>
        <dbReference type="ARBA" id="ARBA00022512"/>
    </source>
</evidence>
<evidence type="ECO:0000313" key="10">
    <source>
        <dbReference type="Proteomes" id="UP000002212"/>
    </source>
</evidence>
<dbReference type="InterPro" id="IPR050259">
    <property type="entry name" value="SDR"/>
</dbReference>
<proteinExistence type="inferred from homology"/>
<evidence type="ECO:0000256" key="7">
    <source>
        <dbReference type="RuleBase" id="RU000363"/>
    </source>
</evidence>
<dbReference type="SMART" id="SM00822">
    <property type="entry name" value="PKS_KR"/>
    <property type="match status" value="1"/>
</dbReference>
<dbReference type="EMBL" id="AP011115">
    <property type="protein sequence ID" value="BAH50039.1"/>
    <property type="molecule type" value="Genomic_DNA"/>
</dbReference>
<evidence type="ECO:0000259" key="8">
    <source>
        <dbReference type="SMART" id="SM00822"/>
    </source>
</evidence>
<feature type="domain" description="Ketoreductase" evidence="8">
    <location>
        <begin position="14"/>
        <end position="196"/>
    </location>
</feature>
<evidence type="ECO:0000256" key="1">
    <source>
        <dbReference type="ARBA" id="ARBA00004191"/>
    </source>
</evidence>
<sequence length="255" mass="25770">MTAMTVVKAVTQQRVAVVTGGGRGIGAAISRRLAADGFAVAVNYSSSAADAQGVVDKIVAGGGRATAIRADVSDAAQAEELIAATTTELGAPTVLVNNAGMNLAGAARKQSPSDWDRVIGVNLSGAFYTTHAALPAMYDSGWGRVVFVSSASGGRRPSPGMSAYSAAKAGLVGMTRSMALEVARRGITVNAVMPGFVETDIIASGGENAVETLAAHWPRIPAESIASTVSFLVSEDGRHVSGEEVGVWLGGPVGV</sequence>
<dbReference type="PRINTS" id="PR00080">
    <property type="entry name" value="SDRFAMILY"/>
</dbReference>
<protein>
    <recommendedName>
        <fullName evidence="5">3-oxoacyl-[acyl-carrier-protein] reductase MabA</fullName>
    </recommendedName>
</protein>
<comment type="catalytic activity">
    <reaction evidence="6">
        <text>a (3R)-hydroxyacyl-[ACP] + NADP(+) = a 3-oxoacyl-[ACP] + NADPH + H(+)</text>
        <dbReference type="Rhea" id="RHEA:17397"/>
        <dbReference type="Rhea" id="RHEA-COMP:9916"/>
        <dbReference type="Rhea" id="RHEA-COMP:9945"/>
        <dbReference type="ChEBI" id="CHEBI:15378"/>
        <dbReference type="ChEBI" id="CHEBI:57783"/>
        <dbReference type="ChEBI" id="CHEBI:58349"/>
        <dbReference type="ChEBI" id="CHEBI:78776"/>
        <dbReference type="ChEBI" id="CHEBI:78827"/>
        <dbReference type="EC" id="1.1.1.100"/>
    </reaction>
    <physiologicalReaction direction="right-to-left" evidence="6">
        <dbReference type="Rhea" id="RHEA:17399"/>
    </physiologicalReaction>
</comment>
<dbReference type="KEGG" id="rop:ROP_17920"/>
<dbReference type="InterPro" id="IPR057326">
    <property type="entry name" value="KR_dom"/>
</dbReference>
<dbReference type="GO" id="GO:0004316">
    <property type="term" value="F:3-oxoacyl-[acyl-carrier-protein] reductase (NADPH) activity"/>
    <property type="evidence" value="ECO:0007669"/>
    <property type="project" value="UniProtKB-EC"/>
</dbReference>
<dbReference type="PANTHER" id="PTHR42879">
    <property type="entry name" value="3-OXOACYL-(ACYL-CARRIER-PROTEIN) REDUCTASE"/>
    <property type="match status" value="1"/>
</dbReference>
<dbReference type="Pfam" id="PF00106">
    <property type="entry name" value="adh_short"/>
    <property type="match status" value="1"/>
</dbReference>
<dbReference type="PATRIC" id="fig|632772.20.peg.1879"/>
<keyword evidence="3" id="KW-0964">Secreted</keyword>
<evidence type="ECO:0000313" key="9">
    <source>
        <dbReference type="EMBL" id="BAH50039.1"/>
    </source>
</evidence>
<reference evidence="9 10" key="1">
    <citation type="submission" date="2009-03" db="EMBL/GenBank/DDBJ databases">
        <title>Comparison of the complete genome sequences of Rhodococcus erythropolis PR4 and Rhodococcus opacus B4.</title>
        <authorList>
            <person name="Takarada H."/>
            <person name="Sekine M."/>
            <person name="Hosoyama A."/>
            <person name="Yamada R."/>
            <person name="Fujisawa T."/>
            <person name="Omata S."/>
            <person name="Shimizu A."/>
            <person name="Tsukatani N."/>
            <person name="Tanikawa S."/>
            <person name="Fujita N."/>
            <person name="Harayama S."/>
        </authorList>
    </citation>
    <scope>NUCLEOTIDE SEQUENCE [LARGE SCALE GENOMIC DNA]</scope>
    <source>
        <strain evidence="9 10">B4</strain>
    </source>
</reference>
<evidence type="ECO:0000256" key="5">
    <source>
        <dbReference type="ARBA" id="ARBA00040781"/>
    </source>
</evidence>